<feature type="compositionally biased region" description="Basic and acidic residues" evidence="1">
    <location>
        <begin position="7"/>
        <end position="16"/>
    </location>
</feature>
<feature type="region of interest" description="Disordered" evidence="1">
    <location>
        <begin position="198"/>
        <end position="218"/>
    </location>
</feature>
<dbReference type="EMBL" id="UYJE01003460">
    <property type="protein sequence ID" value="VDI19490.1"/>
    <property type="molecule type" value="Genomic_DNA"/>
</dbReference>
<evidence type="ECO:0000256" key="1">
    <source>
        <dbReference type="SAM" id="MobiDB-lite"/>
    </source>
</evidence>
<feature type="region of interest" description="Disordered" evidence="1">
    <location>
        <begin position="1"/>
        <end position="159"/>
    </location>
</feature>
<feature type="compositionally biased region" description="Basic and acidic residues" evidence="1">
    <location>
        <begin position="205"/>
        <end position="218"/>
    </location>
</feature>
<feature type="compositionally biased region" description="Basic residues" evidence="1">
    <location>
        <begin position="144"/>
        <end position="159"/>
    </location>
</feature>
<feature type="compositionally biased region" description="Basic and acidic residues" evidence="1">
    <location>
        <begin position="24"/>
        <end position="35"/>
    </location>
</feature>
<dbReference type="Proteomes" id="UP000596742">
    <property type="component" value="Unassembled WGS sequence"/>
</dbReference>
<sequence length="218" mass="24842">MATQNDKQTEHKDNDKMASYAEAVRTETQSKKVEDPVGITCEKSDHKQDACTEGVFTEDEQDNTESSESEEEKEDETSKPQTGDEEGNETDSKSIEYKETLNNEENQKATKNLMDRDNINPSQSIQQGDQNTPKHNISRNDERRKKKKAKKKKKTRIKSKVICQTVNVGKTSNTTDETVPKTQKSTNVKCLLNVFEKSPVTPPEELQKRENCSKKQKK</sequence>
<organism evidence="2 3">
    <name type="scientific">Mytilus galloprovincialis</name>
    <name type="common">Mediterranean mussel</name>
    <dbReference type="NCBI Taxonomy" id="29158"/>
    <lineage>
        <taxon>Eukaryota</taxon>
        <taxon>Metazoa</taxon>
        <taxon>Spiralia</taxon>
        <taxon>Lophotrochozoa</taxon>
        <taxon>Mollusca</taxon>
        <taxon>Bivalvia</taxon>
        <taxon>Autobranchia</taxon>
        <taxon>Pteriomorphia</taxon>
        <taxon>Mytilida</taxon>
        <taxon>Mytiloidea</taxon>
        <taxon>Mytilidae</taxon>
        <taxon>Mytilinae</taxon>
        <taxon>Mytilus</taxon>
    </lineage>
</organism>
<dbReference type="AlphaFoldDB" id="A0A8B6DIA1"/>
<gene>
    <name evidence="2" type="ORF">MGAL_10B026021</name>
</gene>
<reference evidence="2" key="1">
    <citation type="submission" date="2018-11" db="EMBL/GenBank/DDBJ databases">
        <authorList>
            <person name="Alioto T."/>
            <person name="Alioto T."/>
        </authorList>
    </citation>
    <scope>NUCLEOTIDE SEQUENCE</scope>
</reference>
<protein>
    <submittedName>
        <fullName evidence="2">Uncharacterized protein</fullName>
    </submittedName>
</protein>
<evidence type="ECO:0000313" key="3">
    <source>
        <dbReference type="Proteomes" id="UP000596742"/>
    </source>
</evidence>
<evidence type="ECO:0000313" key="2">
    <source>
        <dbReference type="EMBL" id="VDI19490.1"/>
    </source>
</evidence>
<feature type="compositionally biased region" description="Basic and acidic residues" evidence="1">
    <location>
        <begin position="90"/>
        <end position="118"/>
    </location>
</feature>
<dbReference type="OrthoDB" id="6194002at2759"/>
<feature type="compositionally biased region" description="Polar residues" evidence="1">
    <location>
        <begin position="119"/>
        <end position="135"/>
    </location>
</feature>
<accession>A0A8B6DIA1</accession>
<proteinExistence type="predicted"/>
<name>A0A8B6DIA1_MYTGA</name>
<comment type="caution">
    <text evidence="2">The sequence shown here is derived from an EMBL/GenBank/DDBJ whole genome shotgun (WGS) entry which is preliminary data.</text>
</comment>
<keyword evidence="3" id="KW-1185">Reference proteome</keyword>
<feature type="compositionally biased region" description="Acidic residues" evidence="1">
    <location>
        <begin position="56"/>
        <end position="75"/>
    </location>
</feature>